<evidence type="ECO:0000313" key="3">
    <source>
        <dbReference type="Proteomes" id="UP000008044"/>
    </source>
</evidence>
<keyword evidence="1" id="KW-0812">Transmembrane</keyword>
<dbReference type="AlphaFoldDB" id="A0A0H3I4X3"/>
<dbReference type="eggNOG" id="ENOG50319PB">
    <property type="taxonomic scope" value="Bacteria"/>
</dbReference>
<keyword evidence="1" id="KW-1133">Transmembrane helix</keyword>
<dbReference type="HOGENOM" id="CLU_1238626_0_0_6"/>
<protein>
    <submittedName>
        <fullName evidence="2">Uncharacterized protein</fullName>
    </submittedName>
</protein>
<dbReference type="RefSeq" id="WP_014699406.1">
    <property type="nucleotide sequence ID" value="NC_017845.1"/>
</dbReference>
<gene>
    <name evidence="2" type="ordered locus">W5S_1656</name>
</gene>
<dbReference type="Proteomes" id="UP000008044">
    <property type="component" value="Chromosome"/>
</dbReference>
<feature type="transmembrane region" description="Helical" evidence="1">
    <location>
        <begin position="200"/>
        <end position="222"/>
    </location>
</feature>
<evidence type="ECO:0000313" key="2">
    <source>
        <dbReference type="EMBL" id="AFI89748.1"/>
    </source>
</evidence>
<name>A0A0H3I4X3_PECPM</name>
<reference evidence="2 3" key="1">
    <citation type="journal article" date="2012" name="J. Bacteriol.">
        <title>Genome sequence of Pectobacterium sp. strain SCC3193.</title>
        <authorList>
            <person name="Koskinen J.P."/>
            <person name="Laine P."/>
            <person name="Niemi O."/>
            <person name="Nykyri J."/>
            <person name="Harjunpaa H."/>
            <person name="Auvinen P."/>
            <person name="Paulin L."/>
            <person name="Pirhonen M."/>
            <person name="Palva T."/>
            <person name="Holm L."/>
        </authorList>
    </citation>
    <scope>NUCLEOTIDE SEQUENCE [LARGE SCALE GENOMIC DNA]</scope>
    <source>
        <strain evidence="2 3">SCC3193</strain>
    </source>
</reference>
<feature type="transmembrane region" description="Helical" evidence="1">
    <location>
        <begin position="31"/>
        <end position="50"/>
    </location>
</feature>
<feature type="transmembrane region" description="Helical" evidence="1">
    <location>
        <begin position="166"/>
        <end position="185"/>
    </location>
</feature>
<evidence type="ECO:0000256" key="1">
    <source>
        <dbReference type="SAM" id="Phobius"/>
    </source>
</evidence>
<proteinExistence type="predicted"/>
<organism evidence="2 3">
    <name type="scientific">Pectobacterium parmentieri</name>
    <dbReference type="NCBI Taxonomy" id="1905730"/>
    <lineage>
        <taxon>Bacteria</taxon>
        <taxon>Pseudomonadati</taxon>
        <taxon>Pseudomonadota</taxon>
        <taxon>Gammaproteobacteria</taxon>
        <taxon>Enterobacterales</taxon>
        <taxon>Pectobacteriaceae</taxon>
        <taxon>Pectobacterium</taxon>
    </lineage>
</organism>
<keyword evidence="1" id="KW-0472">Membrane</keyword>
<dbReference type="EMBL" id="CP003415">
    <property type="protein sequence ID" value="AFI89748.1"/>
    <property type="molecule type" value="Genomic_DNA"/>
</dbReference>
<dbReference type="STRING" id="1905730.W5S_1656"/>
<dbReference type="PATRIC" id="fig|1166016.3.peg.1669"/>
<sequence length="267" mass="31450">MSLLFMRRFWIGVLLPVFIDWLFMAGAIQLWWLWLPISAPLLIWAFFAYNKNRKEDADSRVWIRQQWEEKITTEKFEFCGRAYTFQETLSGTVISYNPNNDTIWVKTDAGDETQISAHGLPFRESHRIKKYEFNGYHDHHSYASCHDALIVNETTKERHVNMPEKCFIVFGLTTLTLLLFIRPIVRFTASVYSSAMPVPSFFPVTFIVTNIISAVSFIIFLFDFKNDDLWDIYLLSTLVCHVLIRWLNIRASKFNVEFRNLVSSFTR</sequence>
<accession>A0A0H3I4X3</accession>
<feature type="transmembrane region" description="Helical" evidence="1">
    <location>
        <begin position="9"/>
        <end position="25"/>
    </location>
</feature>
<dbReference type="KEGG" id="pec:W5S_1656"/>